<dbReference type="Gene3D" id="2.60.40.10">
    <property type="entry name" value="Immunoglobulins"/>
    <property type="match status" value="1"/>
</dbReference>
<accession>A0A2U9C2G7</accession>
<proteinExistence type="predicted"/>
<reference evidence="3 4" key="1">
    <citation type="submission" date="2017-12" db="EMBL/GenBank/DDBJ databases">
        <title>Integrating genomic resources of turbot (Scophthalmus maximus) in depth evaluation of genetic and physical mapping variation across individuals.</title>
        <authorList>
            <person name="Martinez P."/>
        </authorList>
    </citation>
    <scope>NUCLEOTIDE SEQUENCE [LARGE SCALE GENOMIC DNA]</scope>
</reference>
<gene>
    <name evidence="3" type="ORF">SMAX5B_022402</name>
</gene>
<keyword evidence="2" id="KW-0732">Signal</keyword>
<evidence type="ECO:0000313" key="4">
    <source>
        <dbReference type="Proteomes" id="UP000246464"/>
    </source>
</evidence>
<evidence type="ECO:0000256" key="2">
    <source>
        <dbReference type="SAM" id="SignalP"/>
    </source>
</evidence>
<protein>
    <submittedName>
        <fullName evidence="3">Uncharacterized protein</fullName>
    </submittedName>
</protein>
<feature type="region of interest" description="Disordered" evidence="1">
    <location>
        <begin position="126"/>
        <end position="152"/>
    </location>
</feature>
<organism evidence="3 4">
    <name type="scientific">Scophthalmus maximus</name>
    <name type="common">Turbot</name>
    <name type="synonym">Psetta maxima</name>
    <dbReference type="NCBI Taxonomy" id="52904"/>
    <lineage>
        <taxon>Eukaryota</taxon>
        <taxon>Metazoa</taxon>
        <taxon>Chordata</taxon>
        <taxon>Craniata</taxon>
        <taxon>Vertebrata</taxon>
        <taxon>Euteleostomi</taxon>
        <taxon>Actinopterygii</taxon>
        <taxon>Neopterygii</taxon>
        <taxon>Teleostei</taxon>
        <taxon>Neoteleostei</taxon>
        <taxon>Acanthomorphata</taxon>
        <taxon>Carangaria</taxon>
        <taxon>Pleuronectiformes</taxon>
        <taxon>Pleuronectoidei</taxon>
        <taxon>Scophthalmidae</taxon>
        <taxon>Scophthalmus</taxon>
    </lineage>
</organism>
<name>A0A2U9C2G7_SCOMX</name>
<evidence type="ECO:0000313" key="3">
    <source>
        <dbReference type="EMBL" id="AWP10801.1"/>
    </source>
</evidence>
<sequence>MVANIVTKSLGLVLFATAHVVFKGLRQAEVTGILGTNVTLHFTFDDTVINNNSHFAVYRPGMKKIAECSKNKGCSGGVVLDIHQNSSVQYHITKLQQDHCGIYWASLFINSGPPKESNKVQVFVQKENSSNTDKEQPQQQNSNPTVQGRVEGSYSAAPPSLIYSVLDFAQRPSAVLDIDPNDTEYANLCHRVLKCVKVTQRICQCRTSSACEAPSSPECFRESDDGSVYTCEWSTNNTADSNVTFDLFFKKQPHLDVEESREASGFSRGLVSPRRTGHRIMGEKINKHHRIDCSQLSKDPDFNVSDSKRRDQAAVVNLLKRSAYQVQIRHRSTQVKTPLWSKWSPVVVVPAGELMLAQKTTGCITALMVYLMRQRFGLQIHYSAFKDNLGGKLRTDAALPKSSDVKKKSDDEEFYLFTYTDCSLLFSHSVAELEHEPEVTMTTKHLKGFREVTLSWKEAWLC</sequence>
<dbReference type="EMBL" id="CP026254">
    <property type="protein sequence ID" value="AWP10801.1"/>
    <property type="molecule type" value="Genomic_DNA"/>
</dbReference>
<dbReference type="InterPro" id="IPR013783">
    <property type="entry name" value="Ig-like_fold"/>
</dbReference>
<dbReference type="Proteomes" id="UP000246464">
    <property type="component" value="Chromosome 12"/>
</dbReference>
<keyword evidence="4" id="KW-1185">Reference proteome</keyword>
<feature type="chain" id="PRO_5016037503" evidence="2">
    <location>
        <begin position="19"/>
        <end position="462"/>
    </location>
</feature>
<evidence type="ECO:0000256" key="1">
    <source>
        <dbReference type="SAM" id="MobiDB-lite"/>
    </source>
</evidence>
<feature type="compositionally biased region" description="Polar residues" evidence="1">
    <location>
        <begin position="126"/>
        <end position="146"/>
    </location>
</feature>
<feature type="signal peptide" evidence="2">
    <location>
        <begin position="1"/>
        <end position="18"/>
    </location>
</feature>
<dbReference type="AlphaFoldDB" id="A0A2U9C2G7"/>